<evidence type="ECO:0000256" key="3">
    <source>
        <dbReference type="ARBA" id="ARBA00022741"/>
    </source>
</evidence>
<evidence type="ECO:0000313" key="8">
    <source>
        <dbReference type="EMBL" id="AST92522.1"/>
    </source>
</evidence>
<evidence type="ECO:0000256" key="7">
    <source>
        <dbReference type="HAMAP-Rule" id="MF_00109"/>
    </source>
</evidence>
<keyword evidence="4 7" id="KW-0418">Kinase</keyword>
<keyword evidence="7" id="KW-0479">Metal-binding</keyword>
<dbReference type="Gene3D" id="3.40.50.300">
    <property type="entry name" value="P-loop containing nucleotide triphosphate hydrolases"/>
    <property type="match status" value="1"/>
</dbReference>
<keyword evidence="5 7" id="KW-0067">ATP-binding</keyword>
<comment type="catalytic activity">
    <reaction evidence="7">
        <text>shikimate + ATP = 3-phosphoshikimate + ADP + H(+)</text>
        <dbReference type="Rhea" id="RHEA:13121"/>
        <dbReference type="ChEBI" id="CHEBI:15378"/>
        <dbReference type="ChEBI" id="CHEBI:30616"/>
        <dbReference type="ChEBI" id="CHEBI:36208"/>
        <dbReference type="ChEBI" id="CHEBI:145989"/>
        <dbReference type="ChEBI" id="CHEBI:456216"/>
        <dbReference type="EC" id="2.7.1.71"/>
    </reaction>
</comment>
<comment type="pathway">
    <text evidence="7">Metabolic intermediate biosynthesis; chorismate biosynthesis; chorismate from D-erythrose 4-phosphate and phosphoenolpyruvate: step 5/7.</text>
</comment>
<evidence type="ECO:0000313" key="9">
    <source>
        <dbReference type="Proteomes" id="UP000215224"/>
    </source>
</evidence>
<feature type="binding site" evidence="7">
    <location>
        <position position="15"/>
    </location>
    <ligand>
        <name>Mg(2+)</name>
        <dbReference type="ChEBI" id="CHEBI:18420"/>
    </ligand>
</feature>
<dbReference type="GO" id="GO:0000287">
    <property type="term" value="F:magnesium ion binding"/>
    <property type="evidence" value="ECO:0007669"/>
    <property type="project" value="UniProtKB-UniRule"/>
</dbReference>
<dbReference type="Pfam" id="PF01202">
    <property type="entry name" value="SKI"/>
    <property type="match status" value="1"/>
</dbReference>
<comment type="subcellular location">
    <subcellularLocation>
        <location evidence="7">Cytoplasm</location>
    </subcellularLocation>
</comment>
<dbReference type="GO" id="GO:0005829">
    <property type="term" value="C:cytosol"/>
    <property type="evidence" value="ECO:0007669"/>
    <property type="project" value="TreeGrafter"/>
</dbReference>
<dbReference type="PANTHER" id="PTHR21087:SF16">
    <property type="entry name" value="SHIKIMATE KINASE 1, CHLOROPLASTIC"/>
    <property type="match status" value="1"/>
</dbReference>
<dbReference type="InterPro" id="IPR000623">
    <property type="entry name" value="Shikimate_kinase/TSH1"/>
</dbReference>
<dbReference type="AlphaFoldDB" id="A0A223KSP1"/>
<feature type="binding site" evidence="7">
    <location>
        <position position="116"/>
    </location>
    <ligand>
        <name>ATP</name>
        <dbReference type="ChEBI" id="CHEBI:30616"/>
    </ligand>
</feature>
<dbReference type="InterPro" id="IPR027417">
    <property type="entry name" value="P-loop_NTPase"/>
</dbReference>
<dbReference type="HAMAP" id="MF_00109">
    <property type="entry name" value="Shikimate_kinase"/>
    <property type="match status" value="1"/>
</dbReference>
<dbReference type="KEGG" id="bcoh:BC6307_15100"/>
<dbReference type="EMBL" id="CP018866">
    <property type="protein sequence ID" value="AST92522.1"/>
    <property type="molecule type" value="Genomic_DNA"/>
</dbReference>
<dbReference type="EC" id="2.7.1.71" evidence="7"/>
<evidence type="ECO:0000256" key="4">
    <source>
        <dbReference type="ARBA" id="ARBA00022777"/>
    </source>
</evidence>
<dbReference type="CDD" id="cd00464">
    <property type="entry name" value="SK"/>
    <property type="match status" value="1"/>
</dbReference>
<evidence type="ECO:0000256" key="2">
    <source>
        <dbReference type="ARBA" id="ARBA00022679"/>
    </source>
</evidence>
<dbReference type="UniPathway" id="UPA00053">
    <property type="reaction ID" value="UER00088"/>
</dbReference>
<dbReference type="GO" id="GO:0005524">
    <property type="term" value="F:ATP binding"/>
    <property type="evidence" value="ECO:0007669"/>
    <property type="project" value="UniProtKB-UniRule"/>
</dbReference>
<comment type="cofactor">
    <cofactor evidence="7">
        <name>Mg(2+)</name>
        <dbReference type="ChEBI" id="CHEBI:18420"/>
    </cofactor>
    <text evidence="7">Binds 1 Mg(2+) ion per subunit.</text>
</comment>
<dbReference type="InterPro" id="IPR031322">
    <property type="entry name" value="Shikimate/glucono_kinase"/>
</dbReference>
<dbReference type="STRING" id="1314751.GCA_001591425_02411"/>
<evidence type="ECO:0000256" key="5">
    <source>
        <dbReference type="ARBA" id="ARBA00022840"/>
    </source>
</evidence>
<dbReference type="PANTHER" id="PTHR21087">
    <property type="entry name" value="SHIKIMATE KINASE"/>
    <property type="match status" value="1"/>
</dbReference>
<dbReference type="Proteomes" id="UP000215224">
    <property type="component" value="Chromosome"/>
</dbReference>
<organism evidence="8 9">
    <name type="scientific">Sutcliffiella cohnii</name>
    <dbReference type="NCBI Taxonomy" id="33932"/>
    <lineage>
        <taxon>Bacteria</taxon>
        <taxon>Bacillati</taxon>
        <taxon>Bacillota</taxon>
        <taxon>Bacilli</taxon>
        <taxon>Bacillales</taxon>
        <taxon>Bacillaceae</taxon>
        <taxon>Sutcliffiella</taxon>
    </lineage>
</organism>
<evidence type="ECO:0000256" key="6">
    <source>
        <dbReference type="ARBA" id="ARBA00023141"/>
    </source>
</evidence>
<feature type="binding site" evidence="7">
    <location>
        <begin position="11"/>
        <end position="16"/>
    </location>
    <ligand>
        <name>ATP</name>
        <dbReference type="ChEBI" id="CHEBI:30616"/>
    </ligand>
</feature>
<gene>
    <name evidence="7" type="primary">aroK</name>
    <name evidence="8" type="ORF">BC6307_15100</name>
</gene>
<keyword evidence="7" id="KW-0963">Cytoplasm</keyword>
<keyword evidence="9" id="KW-1185">Reference proteome</keyword>
<keyword evidence="1 7" id="KW-0028">Amino-acid biosynthesis</keyword>
<proteinExistence type="inferred from homology"/>
<dbReference type="GO" id="GO:0009423">
    <property type="term" value="P:chorismate biosynthetic process"/>
    <property type="evidence" value="ECO:0007669"/>
    <property type="project" value="UniProtKB-UniRule"/>
</dbReference>
<evidence type="ECO:0000256" key="1">
    <source>
        <dbReference type="ARBA" id="ARBA00022605"/>
    </source>
</evidence>
<keyword evidence="7" id="KW-0460">Magnesium</keyword>
<comment type="subunit">
    <text evidence="7">Monomer.</text>
</comment>
<protein>
    <recommendedName>
        <fullName evidence="7">Shikimate kinase</fullName>
        <shortName evidence="7">SK</shortName>
        <ecNumber evidence="7">2.7.1.71</ecNumber>
    </recommendedName>
</protein>
<sequence>MKTIYITGFMGSGKTTVGQAISQHLNLPVFDTDTYIEKKMNKSVKEIFRDQGESFFRLEESSALKELPLENAIVTTGGGIIKSKENRQWMKQHGLIVFLYADITEVMKRLEGDITRPLILDKSIEEVEALFQSRLPFYKDAHYTVNTNGKKIEEIVTEIERMIKKGTEG</sequence>
<dbReference type="SUPFAM" id="SSF52540">
    <property type="entry name" value="P-loop containing nucleoside triphosphate hydrolases"/>
    <property type="match status" value="1"/>
</dbReference>
<comment type="function">
    <text evidence="7">Catalyzes the specific phosphorylation of the 3-hydroxyl group of shikimic acid using ATP as a cosubstrate.</text>
</comment>
<feature type="binding site" evidence="7">
    <location>
        <position position="33"/>
    </location>
    <ligand>
        <name>substrate</name>
    </ligand>
</feature>
<accession>A0A223KSP1</accession>
<dbReference type="RefSeq" id="WP_066416396.1">
    <property type="nucleotide sequence ID" value="NZ_CP018866.1"/>
</dbReference>
<feature type="binding site" evidence="7">
    <location>
        <position position="134"/>
    </location>
    <ligand>
        <name>substrate</name>
    </ligand>
</feature>
<keyword evidence="3 7" id="KW-0547">Nucleotide-binding</keyword>
<comment type="caution">
    <text evidence="7">Lacks conserved residue(s) required for the propagation of feature annotation.</text>
</comment>
<keyword evidence="2 7" id="KW-0808">Transferase</keyword>
<dbReference type="GO" id="GO:0009073">
    <property type="term" value="P:aromatic amino acid family biosynthetic process"/>
    <property type="evidence" value="ECO:0007669"/>
    <property type="project" value="UniProtKB-KW"/>
</dbReference>
<feature type="binding site" evidence="7">
    <location>
        <position position="57"/>
    </location>
    <ligand>
        <name>substrate</name>
    </ligand>
</feature>
<name>A0A223KSP1_9BACI</name>
<dbReference type="GO" id="GO:0008652">
    <property type="term" value="P:amino acid biosynthetic process"/>
    <property type="evidence" value="ECO:0007669"/>
    <property type="project" value="UniProtKB-KW"/>
</dbReference>
<dbReference type="GO" id="GO:0004765">
    <property type="term" value="F:shikimate kinase activity"/>
    <property type="evidence" value="ECO:0007669"/>
    <property type="project" value="UniProtKB-UniRule"/>
</dbReference>
<feature type="binding site" evidence="7">
    <location>
        <position position="78"/>
    </location>
    <ligand>
        <name>substrate</name>
    </ligand>
</feature>
<keyword evidence="6 7" id="KW-0057">Aromatic amino acid biosynthesis</keyword>
<comment type="similarity">
    <text evidence="7">Belongs to the shikimate kinase family.</text>
</comment>
<reference evidence="8 9" key="1">
    <citation type="submission" date="2016-12" db="EMBL/GenBank/DDBJ databases">
        <title>The whole genome sequencing and assembly of Bacillus cohnii DSM 6307T strain.</title>
        <authorList>
            <person name="Lee Y.-J."/>
            <person name="Yi H."/>
            <person name="Bahn Y.-S."/>
            <person name="Kim J.F."/>
            <person name="Lee D.-W."/>
        </authorList>
    </citation>
    <scope>NUCLEOTIDE SEQUENCE [LARGE SCALE GENOMIC DNA]</scope>
    <source>
        <strain evidence="8 9">DSM 6307</strain>
    </source>
</reference>
<dbReference type="PRINTS" id="PR01100">
    <property type="entry name" value="SHIKIMTKNASE"/>
</dbReference>